<evidence type="ECO:0000256" key="6">
    <source>
        <dbReference type="ARBA" id="ARBA00038447"/>
    </source>
</evidence>
<dbReference type="OrthoDB" id="121932at2759"/>
<comment type="subcellular location">
    <subcellularLocation>
        <location evidence="1">Nucleus</location>
    </subcellularLocation>
</comment>
<keyword evidence="2" id="KW-0235">DNA replication</keyword>
<dbReference type="KEGG" id="fcy:FRACYDRAFT_246085"/>
<evidence type="ECO:0000256" key="3">
    <source>
        <dbReference type="ARBA" id="ARBA00023125"/>
    </source>
</evidence>
<dbReference type="AlphaFoldDB" id="A0A1E7EZL2"/>
<keyword evidence="8" id="KW-1185">Reference proteome</keyword>
<sequence>MSQSYNNNNKNTPVVVIPYIGNSDNDKYTAPEKSKVIPIRSPPVAPEYAMVELNGELIAPIEFPPTDTCQSIFGTDRRVELGKFYLDGPEKVPTLIVGSHQLKGKVIKLKDPFCLMEKRYTFLESSDESSSSLQPKKKKQKQIESYQIIGIVKEKYHFVTYPKVIMRQFKKH</sequence>
<accession>A0A1E7EZL2</accession>
<organism evidence="7 8">
    <name type="scientific">Fragilariopsis cylindrus CCMP1102</name>
    <dbReference type="NCBI Taxonomy" id="635003"/>
    <lineage>
        <taxon>Eukaryota</taxon>
        <taxon>Sar</taxon>
        <taxon>Stramenopiles</taxon>
        <taxon>Ochrophyta</taxon>
        <taxon>Bacillariophyta</taxon>
        <taxon>Bacillariophyceae</taxon>
        <taxon>Bacillariophycidae</taxon>
        <taxon>Bacillariales</taxon>
        <taxon>Bacillariaceae</taxon>
        <taxon>Fragilariopsis</taxon>
    </lineage>
</organism>
<keyword evidence="5" id="KW-0131">Cell cycle</keyword>
<keyword evidence="4" id="KW-0539">Nucleus</keyword>
<dbReference type="Proteomes" id="UP000095751">
    <property type="component" value="Unassembled WGS sequence"/>
</dbReference>
<dbReference type="GO" id="GO:0006260">
    <property type="term" value="P:DNA replication"/>
    <property type="evidence" value="ECO:0007669"/>
    <property type="project" value="UniProtKB-KW"/>
</dbReference>
<evidence type="ECO:0000313" key="7">
    <source>
        <dbReference type="EMBL" id="OEU10983.1"/>
    </source>
</evidence>
<evidence type="ECO:0000256" key="2">
    <source>
        <dbReference type="ARBA" id="ARBA00022705"/>
    </source>
</evidence>
<evidence type="ECO:0000256" key="1">
    <source>
        <dbReference type="ARBA" id="ARBA00004123"/>
    </source>
</evidence>
<dbReference type="PANTHER" id="PTHR28605">
    <property type="entry name" value="CTF8, CHROMOSOME TRANSMISSION FIDELITY FACTOR 8 HOMOLOG (S. CEREVISIAE)"/>
    <property type="match status" value="1"/>
</dbReference>
<dbReference type="InParanoid" id="A0A1E7EZL2"/>
<evidence type="ECO:0000256" key="4">
    <source>
        <dbReference type="ARBA" id="ARBA00023242"/>
    </source>
</evidence>
<reference evidence="7 8" key="1">
    <citation type="submission" date="2016-09" db="EMBL/GenBank/DDBJ databases">
        <title>Extensive genetic diversity and differential bi-allelic expression allows diatom success in the polar Southern Ocean.</title>
        <authorList>
            <consortium name="DOE Joint Genome Institute"/>
            <person name="Mock T."/>
            <person name="Otillar R.P."/>
            <person name="Strauss J."/>
            <person name="Dupont C."/>
            <person name="Frickenhaus S."/>
            <person name="Maumus F."/>
            <person name="Mcmullan M."/>
            <person name="Sanges R."/>
            <person name="Schmutz J."/>
            <person name="Toseland A."/>
            <person name="Valas R."/>
            <person name="Veluchamy A."/>
            <person name="Ward B.J."/>
            <person name="Allen A."/>
            <person name="Barry K."/>
            <person name="Falciatore A."/>
            <person name="Ferrante M."/>
            <person name="Fortunato A.E."/>
            <person name="Gloeckner G."/>
            <person name="Gruber A."/>
            <person name="Hipkin R."/>
            <person name="Janech M."/>
            <person name="Kroth P."/>
            <person name="Leese F."/>
            <person name="Lindquist E."/>
            <person name="Lyon B.R."/>
            <person name="Martin J."/>
            <person name="Mayer C."/>
            <person name="Parker M."/>
            <person name="Quesneville H."/>
            <person name="Raymond J."/>
            <person name="Uhlig C."/>
            <person name="Valentin K.U."/>
            <person name="Worden A.Z."/>
            <person name="Armbrust E.V."/>
            <person name="Bowler C."/>
            <person name="Green B."/>
            <person name="Moulton V."/>
            <person name="Van Oosterhout C."/>
            <person name="Grigoriev I."/>
        </authorList>
    </citation>
    <scope>NUCLEOTIDE SEQUENCE [LARGE SCALE GENOMIC DNA]</scope>
    <source>
        <strain evidence="7 8">CCMP1102</strain>
    </source>
</reference>
<gene>
    <name evidence="7" type="ORF">FRACYDRAFT_246085</name>
</gene>
<dbReference type="InterPro" id="IPR018607">
    <property type="entry name" value="Ctf8"/>
</dbReference>
<comment type="similarity">
    <text evidence="6">Belongs to the CTF8 family.</text>
</comment>
<dbReference type="GO" id="GO:0003677">
    <property type="term" value="F:DNA binding"/>
    <property type="evidence" value="ECO:0007669"/>
    <property type="project" value="UniProtKB-KW"/>
</dbReference>
<keyword evidence="3" id="KW-0238">DNA-binding</keyword>
<evidence type="ECO:0000313" key="8">
    <source>
        <dbReference type="Proteomes" id="UP000095751"/>
    </source>
</evidence>
<dbReference type="GO" id="GO:0031390">
    <property type="term" value="C:Ctf18 RFC-like complex"/>
    <property type="evidence" value="ECO:0007669"/>
    <property type="project" value="InterPro"/>
</dbReference>
<dbReference type="PANTHER" id="PTHR28605:SF1">
    <property type="entry name" value="CHROMOSOME TRANSMISSION FIDELITY FACTOR 8"/>
    <property type="match status" value="1"/>
</dbReference>
<name>A0A1E7EZL2_9STRA</name>
<proteinExistence type="inferred from homology"/>
<protein>
    <submittedName>
        <fullName evidence="7">Uncharacterized protein</fullName>
    </submittedName>
</protein>
<dbReference type="GO" id="GO:0007064">
    <property type="term" value="P:mitotic sister chromatid cohesion"/>
    <property type="evidence" value="ECO:0007669"/>
    <property type="project" value="InterPro"/>
</dbReference>
<dbReference type="EMBL" id="KV784369">
    <property type="protein sequence ID" value="OEU10983.1"/>
    <property type="molecule type" value="Genomic_DNA"/>
</dbReference>
<dbReference type="Pfam" id="PF09696">
    <property type="entry name" value="Ctf8"/>
    <property type="match status" value="1"/>
</dbReference>
<evidence type="ECO:0000256" key="5">
    <source>
        <dbReference type="ARBA" id="ARBA00023306"/>
    </source>
</evidence>